<dbReference type="InterPro" id="IPR011042">
    <property type="entry name" value="6-blade_b-propeller_TolB-like"/>
</dbReference>
<dbReference type="SUPFAM" id="SSF63829">
    <property type="entry name" value="Calcium-dependent phosphotriesterase"/>
    <property type="match status" value="1"/>
</dbReference>
<evidence type="ECO:0000313" key="1">
    <source>
        <dbReference type="EMBL" id="CAL5228444.1"/>
    </source>
</evidence>
<name>A0ABP1GCY8_9CHLO</name>
<reference evidence="1 2" key="1">
    <citation type="submission" date="2024-06" db="EMBL/GenBank/DDBJ databases">
        <authorList>
            <person name="Kraege A."/>
            <person name="Thomma B."/>
        </authorList>
    </citation>
    <scope>NUCLEOTIDE SEQUENCE [LARGE SCALE GENOMIC DNA]</scope>
</reference>
<evidence type="ECO:0000313" key="2">
    <source>
        <dbReference type="Proteomes" id="UP001497392"/>
    </source>
</evidence>
<sequence length="365" mass="40198">MGHQPRLLVLDANCLSYIDLLTGMELQRTALQLPGCGALQNFISIMMDGPCEHTCLGTNGNHIYICRQKPPGVGKDYVLPRPEVLCFSCKDLSKVGTAAELRWDDDDDDEGEEKEETCMGLTFSKGCMHIAMSDGHIRRMAPHPDGFTFKCPEHASSPDDIYKLPSIGNSPMGVDPSCMATGPDGNLYIVANEDREGDEGNFGGPFRNRRSYIMVGNLGATGAILSVKPFCGLSDNLVQPSGLCFDDQGNLYVTCITKRVLQYSGPLAVNPGQFMRVAAQWTVPSHDLRNTEKYFPHDVKWHKGIKGIGSQAEPLLLVVRQHGDWQCRLAIFSAVSGQLLKELSFPHEQDSLAPDEFSEKYILVD</sequence>
<comment type="caution">
    <text evidence="1">The sequence shown here is derived from an EMBL/GenBank/DDBJ whole genome shotgun (WGS) entry which is preliminary data.</text>
</comment>
<keyword evidence="2" id="KW-1185">Reference proteome</keyword>
<protein>
    <submittedName>
        <fullName evidence="1">G11580 protein</fullName>
    </submittedName>
</protein>
<gene>
    <name evidence="1" type="primary">g11580</name>
    <name evidence="1" type="ORF">VP750_LOCUS10350</name>
</gene>
<organism evidence="1 2">
    <name type="scientific">Coccomyxa viridis</name>
    <dbReference type="NCBI Taxonomy" id="1274662"/>
    <lineage>
        <taxon>Eukaryota</taxon>
        <taxon>Viridiplantae</taxon>
        <taxon>Chlorophyta</taxon>
        <taxon>core chlorophytes</taxon>
        <taxon>Trebouxiophyceae</taxon>
        <taxon>Trebouxiophyceae incertae sedis</taxon>
        <taxon>Coccomyxaceae</taxon>
        <taxon>Coccomyxa</taxon>
    </lineage>
</organism>
<accession>A0ABP1GCY8</accession>
<dbReference type="Proteomes" id="UP001497392">
    <property type="component" value="Unassembled WGS sequence"/>
</dbReference>
<dbReference type="Gene3D" id="2.120.10.30">
    <property type="entry name" value="TolB, C-terminal domain"/>
    <property type="match status" value="1"/>
</dbReference>
<dbReference type="EMBL" id="CAXHTA020000018">
    <property type="protein sequence ID" value="CAL5228444.1"/>
    <property type="molecule type" value="Genomic_DNA"/>
</dbReference>
<proteinExistence type="predicted"/>